<dbReference type="PANTHER" id="PTHR13696:SF52">
    <property type="entry name" value="PARA FAMILY PROTEIN CT_582"/>
    <property type="match status" value="1"/>
</dbReference>
<feature type="domain" description="AAA" evidence="2">
    <location>
        <begin position="142"/>
        <end position="323"/>
    </location>
</feature>
<comment type="caution">
    <text evidence="3">The sequence shown here is derived from an EMBL/GenBank/DDBJ whole genome shotgun (WGS) entry which is preliminary data.</text>
</comment>
<dbReference type="EMBL" id="AOGE01000053">
    <property type="protein sequence ID" value="ELT47444.1"/>
    <property type="molecule type" value="Genomic_DNA"/>
</dbReference>
<dbReference type="Proteomes" id="UP000011971">
    <property type="component" value="Unassembled WGS sequence"/>
</dbReference>
<name>M5JTR3_9HYPH</name>
<dbReference type="InterPro" id="IPR050678">
    <property type="entry name" value="DNA_Partitioning_ATPase"/>
</dbReference>
<evidence type="ECO:0000313" key="4">
    <source>
        <dbReference type="Proteomes" id="UP000011971"/>
    </source>
</evidence>
<dbReference type="InterPro" id="IPR027417">
    <property type="entry name" value="P-loop_NTPase"/>
</dbReference>
<dbReference type="PANTHER" id="PTHR13696">
    <property type="entry name" value="P-LOOP CONTAINING NUCLEOSIDE TRIPHOSPHATE HYDROLASE"/>
    <property type="match status" value="1"/>
</dbReference>
<dbReference type="InterPro" id="IPR025669">
    <property type="entry name" value="AAA_dom"/>
</dbReference>
<evidence type="ECO:0000259" key="2">
    <source>
        <dbReference type="Pfam" id="PF13614"/>
    </source>
</evidence>
<accession>M5JTR3</accession>
<dbReference type="InterPro" id="IPR017818">
    <property type="entry name" value="Plasmid_partition_RepA"/>
</dbReference>
<dbReference type="SUPFAM" id="SSF52540">
    <property type="entry name" value="P-loop containing nucleoside triphosphate hydrolases"/>
    <property type="match status" value="1"/>
</dbReference>
<proteinExistence type="predicted"/>
<dbReference type="AlphaFoldDB" id="M5JTR3"/>
<dbReference type="NCBIfam" id="TIGR03453">
    <property type="entry name" value="partition_RepA"/>
    <property type="match status" value="1"/>
</dbReference>
<dbReference type="CDD" id="cd02042">
    <property type="entry name" value="ParAB_family"/>
    <property type="match status" value="1"/>
</dbReference>
<gene>
    <name evidence="3" type="ORF">D584_19358</name>
</gene>
<feature type="region of interest" description="Disordered" evidence="1">
    <location>
        <begin position="1"/>
        <end position="28"/>
    </location>
</feature>
<organism evidence="3 4">
    <name type="scientific">Brucella intermedia M86</name>
    <dbReference type="NCBI Taxonomy" id="1234597"/>
    <lineage>
        <taxon>Bacteria</taxon>
        <taxon>Pseudomonadati</taxon>
        <taxon>Pseudomonadota</taxon>
        <taxon>Alphaproteobacteria</taxon>
        <taxon>Hyphomicrobiales</taxon>
        <taxon>Brucellaceae</taxon>
        <taxon>Brucella/Ochrobactrum group</taxon>
        <taxon>Brucella</taxon>
    </lineage>
</organism>
<reference evidence="3 4" key="1">
    <citation type="journal article" date="2013" name="Gut Pathog.">
        <title>Draft genome of Ochrobactrum intermedium strain M86 isolated from non-ulcer dyspeptic individual from India.</title>
        <authorList>
            <person name="Kulkarni G."/>
            <person name="Dhotre D."/>
            <person name="Dharne M."/>
            <person name="Shetty S."/>
            <person name="Chowdhury S."/>
            <person name="Misra V."/>
            <person name="Misra S."/>
            <person name="Patole M."/>
            <person name="Shouche Y."/>
        </authorList>
    </citation>
    <scope>NUCLEOTIDE SEQUENCE [LARGE SCALE GENOMIC DNA]</scope>
    <source>
        <strain evidence="3 4">M86</strain>
    </source>
</reference>
<dbReference type="Pfam" id="PF13614">
    <property type="entry name" value="AAA_31"/>
    <property type="match status" value="1"/>
</dbReference>
<protein>
    <submittedName>
        <fullName evidence="3">Cobyrinic acid ac-diamide synthase</fullName>
    </submittedName>
</protein>
<evidence type="ECO:0000313" key="3">
    <source>
        <dbReference type="EMBL" id="ELT47444.1"/>
    </source>
</evidence>
<sequence>MAAFSRISDPTGEKTMNTAKAKASRSYPLRSKIREQAASLSTKLQEHQTNIFPPHARKGIRAFNPSEAAKLLGVAEGYLRTIAVELERKASDSGELKFSPTIAGGRRMYSVEEISAIRAYLDKPTRSTGRYLPHRRADEELQIISVMNFKGGSGKTTTSAHLAQYLALRGYRVLAIDLDPQASLSALFGNQPETDVGPNETIYGAIRYDEERRPIQEIIRGTYIPDLHLIPGNLELMEFEHDTPKALLQRKPDDVLFFARLQAVIQEVEDAYDVVVIDCPPQLGFLTLSALTAATSALITIHPQMLDVMSMNQFLSMMSALLDEIAEAGAEDRSNWMRYLITRFEPTDGPQNQMVAFLRSMFGEDVLVNPMLKSTAVSDAGITNQTLFEIDRSQFHRATYDRALESMNNVNAEIESLIKSTWGRS</sequence>
<dbReference type="NCBIfam" id="NF010443">
    <property type="entry name" value="PRK13869.1"/>
    <property type="match status" value="1"/>
</dbReference>
<evidence type="ECO:0000256" key="1">
    <source>
        <dbReference type="SAM" id="MobiDB-lite"/>
    </source>
</evidence>
<dbReference type="Gene3D" id="3.40.50.300">
    <property type="entry name" value="P-loop containing nucleotide triphosphate hydrolases"/>
    <property type="match status" value="1"/>
</dbReference>
<dbReference type="PATRIC" id="fig|1234597.4.peg.4002"/>